<feature type="region of interest" description="Disordered" evidence="1">
    <location>
        <begin position="287"/>
        <end position="327"/>
    </location>
</feature>
<evidence type="ECO:0000313" key="3">
    <source>
        <dbReference type="EMBL" id="KAG7359752.1"/>
    </source>
</evidence>
<feature type="chain" id="PRO_5039921265" evidence="2">
    <location>
        <begin position="22"/>
        <end position="844"/>
    </location>
</feature>
<feature type="compositionally biased region" description="Basic and acidic residues" evidence="1">
    <location>
        <begin position="294"/>
        <end position="306"/>
    </location>
</feature>
<reference evidence="3" key="2">
    <citation type="submission" date="2021-04" db="EMBL/GenBank/DDBJ databases">
        <authorList>
            <person name="Podell S."/>
        </authorList>
    </citation>
    <scope>NUCLEOTIDE SEQUENCE</scope>
    <source>
        <strain evidence="3">Hildebrandi</strain>
    </source>
</reference>
<proteinExistence type="predicted"/>
<keyword evidence="4" id="KW-1185">Reference proteome</keyword>
<sequence>MFSKASRYFLLFVTAPSAVFAAFRNGDNCGVSSQDFLTYNFQSDFLVAGGEGCTLGDDTHCYCAPDLSDGESLGEWKWQCNNSVQFGPSRPEKICPESVPVTKGMGDLDVVFNRRGLQFQPEQVSCDTSIHPTGRPGDEVCAYSSCDEGGDHSAICACIDLEQYGLGEGMEWVCMHATCSCEAITRTTTTIVPTETQLQRSSGLHPELQQLYDRSCDWECKLSFEEVDESKNGDRTKHNLCECLKEGNEYMFPAKFHGLAAKEKLVTALKLSALKAGFCLVTGSSTKSLPPTTKRQEGPKSSKSTDMDVCNSDSRGQPIVSKKNTSAKRPLTRDRLCPFHLTVYMIREDSVVDAGRWFLGKLLKDNRPTCARHRGHIRIAPDLLPKHLRTMSDEEKKLAREWSQLHLSATASAALLNIRNELDVAHTPAQLHYMSTQERITELGLALFATNADKLVKSFSNRTDDCWAIMTFDPQAGVVLESTVKGRKEQLKLERDDDEHASFELLHNQNKLSSSQKLLLIFLFATVEEMRLLQMHPESISGDVTFGTENTKKQLFMLATRDGNNKAFNCGVAYIPNGQAWVFWHCFSGLPSRMKYPCRHIYAVTKQVSMNMFGVRWHSQFQHYYGRDGTEDWTAVFDSMMADEFERDNKNGEVINIEGMDFLSQQPESWLSIQDDNNTLVAQGKHLHELTWVQKKVAVKGVPLPEIRRTVEAALRGTNDEQEPIFEVGTDEDQEPMFEVECHIPDTIHNLQVSQQIAVTSLRHQKNAADAQVTEIFRTALNLAGQRSGHIELLKDHLQEVIRKMNSDIASGNKHHKRSSGYAFPETGRSNKRVEKRKKSAGEF</sequence>
<name>A0A9K3LCY8_9STRA</name>
<feature type="signal peptide" evidence="2">
    <location>
        <begin position="1"/>
        <end position="21"/>
    </location>
</feature>
<evidence type="ECO:0000313" key="4">
    <source>
        <dbReference type="Proteomes" id="UP000693970"/>
    </source>
</evidence>
<organism evidence="3 4">
    <name type="scientific">Nitzschia inconspicua</name>
    <dbReference type="NCBI Taxonomy" id="303405"/>
    <lineage>
        <taxon>Eukaryota</taxon>
        <taxon>Sar</taxon>
        <taxon>Stramenopiles</taxon>
        <taxon>Ochrophyta</taxon>
        <taxon>Bacillariophyta</taxon>
        <taxon>Bacillariophyceae</taxon>
        <taxon>Bacillariophycidae</taxon>
        <taxon>Bacillariales</taxon>
        <taxon>Bacillariaceae</taxon>
        <taxon>Nitzschia</taxon>
    </lineage>
</organism>
<dbReference type="EMBL" id="JAGRRH010000013">
    <property type="protein sequence ID" value="KAG7359752.1"/>
    <property type="molecule type" value="Genomic_DNA"/>
</dbReference>
<reference evidence="3" key="1">
    <citation type="journal article" date="2021" name="Sci. Rep.">
        <title>Diploid genomic architecture of Nitzschia inconspicua, an elite biomass production diatom.</title>
        <authorList>
            <person name="Oliver A."/>
            <person name="Podell S."/>
            <person name="Pinowska A."/>
            <person name="Traller J.C."/>
            <person name="Smith S.R."/>
            <person name="McClure R."/>
            <person name="Beliaev A."/>
            <person name="Bohutskyi P."/>
            <person name="Hill E.A."/>
            <person name="Rabines A."/>
            <person name="Zheng H."/>
            <person name="Allen L.Z."/>
            <person name="Kuo A."/>
            <person name="Grigoriev I.V."/>
            <person name="Allen A.E."/>
            <person name="Hazlebeck D."/>
            <person name="Allen E.E."/>
        </authorList>
    </citation>
    <scope>NUCLEOTIDE SEQUENCE</scope>
    <source>
        <strain evidence="3">Hildebrandi</strain>
    </source>
</reference>
<evidence type="ECO:0000256" key="2">
    <source>
        <dbReference type="SAM" id="SignalP"/>
    </source>
</evidence>
<dbReference type="Proteomes" id="UP000693970">
    <property type="component" value="Unassembled WGS sequence"/>
</dbReference>
<protein>
    <submittedName>
        <fullName evidence="3">Uncharacterized protein</fullName>
    </submittedName>
</protein>
<feature type="compositionally biased region" description="Basic residues" evidence="1">
    <location>
        <begin position="830"/>
        <end position="844"/>
    </location>
</feature>
<dbReference type="AlphaFoldDB" id="A0A9K3LCY8"/>
<accession>A0A9K3LCY8</accession>
<feature type="region of interest" description="Disordered" evidence="1">
    <location>
        <begin position="807"/>
        <end position="844"/>
    </location>
</feature>
<keyword evidence="2" id="KW-0732">Signal</keyword>
<comment type="caution">
    <text evidence="3">The sequence shown here is derived from an EMBL/GenBank/DDBJ whole genome shotgun (WGS) entry which is preliminary data.</text>
</comment>
<evidence type="ECO:0000256" key="1">
    <source>
        <dbReference type="SAM" id="MobiDB-lite"/>
    </source>
</evidence>
<gene>
    <name evidence="3" type="ORF">IV203_034850</name>
</gene>